<dbReference type="GO" id="GO:0017116">
    <property type="term" value="F:single-stranded DNA helicase activity"/>
    <property type="evidence" value="ECO:0007669"/>
    <property type="project" value="TreeGrafter"/>
</dbReference>
<dbReference type="Gene3D" id="1.20.272.10">
    <property type="match status" value="1"/>
</dbReference>
<evidence type="ECO:0000256" key="2">
    <source>
        <dbReference type="ARBA" id="ARBA00008959"/>
    </source>
</evidence>
<dbReference type="NCBIfam" id="NF009883">
    <property type="entry name" value="PRK13341.1-4"/>
    <property type="match status" value="1"/>
</dbReference>
<feature type="compositionally biased region" description="Polar residues" evidence="8">
    <location>
        <begin position="1"/>
        <end position="12"/>
    </location>
</feature>
<dbReference type="InterPro" id="IPR021886">
    <property type="entry name" value="MgsA_C"/>
</dbReference>
<dbReference type="Pfam" id="PF12002">
    <property type="entry name" value="MgsA_C"/>
    <property type="match status" value="1"/>
</dbReference>
<accession>A0A1Y1S066</accession>
<dbReference type="InterPro" id="IPR051314">
    <property type="entry name" value="AAA_ATPase_RarA/MGS1/WRNIP1"/>
</dbReference>
<feature type="region of interest" description="Disordered" evidence="8">
    <location>
        <begin position="1"/>
        <end position="20"/>
    </location>
</feature>
<dbReference type="InterPro" id="IPR003593">
    <property type="entry name" value="AAA+_ATPase"/>
</dbReference>
<sequence>MELFSSDNTSSAPLADRMRPRTLDEFAGQDHIVGPGRLLRRVIQADQLSSLIFYGPPGTGKTTLARVIAGSTKSHFITLNAVLSGVKQLRESIDEAREKREYYGRRTTLFIDEVHRWNKAQQDALLPWVENGTVILIGATTENPYFEVNSALVSRSRIFQLKPLSDQDLYRVAEMALEDPERGYGRFRVSIDRDALDHLVQVANGDARTLLNALELAVETTPESFPPPEGTEIRVNLEVAEESIQRKAVLYDKEGDYHFDTISAFIKSVRGSDPDAALYWLARMVKAGEDPRFIFRRMLISASEDIGLADPRALVFVQSAAAAFDRVGLPEGQYHLAQAVLYLATAPKSNSCLGYFDALNSLEEENIGDIPRHLKDPGRDAKAFGHGQGYQYPHAYRDHWVAQQYLPAALTGRVFYMPGDLGHEGALKPLLQQRREEQIAASLEDSPEVLTYSPGDRRRERWANRTVSGAAAMQKALRDGLFDLFEWQRHWRVLDIAPGNGLFMTEALRRCPEGGIVVCAADTSRREVLEHLASELPAPERPLFLAAPFPDALDMLKPGERRFEVLMGRDSLIRSPDRELLFRHSASCLQPGGRLILAEIMPREGSRLSELLSGGVADPEILAKFRQAEEAIYADPDNPLVNWSSEDIGKQLKKYGFVPDLLEKREHRFEQTLTEKLIHSWFDPGSGGFGARLGEFLLPGELRTLKETASRQLAEKKVPWKRTYLLLACRMPAGTGKIKIEDF</sequence>
<dbReference type="FunFam" id="3.40.50.300:FF:000137">
    <property type="entry name" value="Replication-associated recombination protein A"/>
    <property type="match status" value="1"/>
</dbReference>
<dbReference type="InterPro" id="IPR027417">
    <property type="entry name" value="P-loop_NTPase"/>
</dbReference>
<dbReference type="GO" id="GO:0000731">
    <property type="term" value="P:DNA synthesis involved in DNA repair"/>
    <property type="evidence" value="ECO:0007669"/>
    <property type="project" value="TreeGrafter"/>
</dbReference>
<protein>
    <recommendedName>
        <fullName evidence="3">Replication-associated recombination protein A</fullName>
    </recommendedName>
</protein>
<evidence type="ECO:0000256" key="7">
    <source>
        <dbReference type="SAM" id="Coils"/>
    </source>
</evidence>
<evidence type="ECO:0000256" key="5">
    <source>
        <dbReference type="ARBA" id="ARBA00022741"/>
    </source>
</evidence>
<name>A0A1Y1S066_9SPIO</name>
<evidence type="ECO:0000256" key="6">
    <source>
        <dbReference type="ARBA" id="ARBA00022840"/>
    </source>
</evidence>
<dbReference type="Gene3D" id="3.40.50.300">
    <property type="entry name" value="P-loop containing nucleotide triphosphate hydrolases"/>
    <property type="match status" value="1"/>
</dbReference>
<dbReference type="SMART" id="SM00382">
    <property type="entry name" value="AAA"/>
    <property type="match status" value="1"/>
</dbReference>
<comment type="similarity">
    <text evidence="2">Belongs to the AAA ATPase family. RarA/MGS1/WRNIP1 subfamily.</text>
</comment>
<dbReference type="GO" id="GO:0008047">
    <property type="term" value="F:enzyme activator activity"/>
    <property type="evidence" value="ECO:0007669"/>
    <property type="project" value="TreeGrafter"/>
</dbReference>
<keyword evidence="5" id="KW-0547">Nucleotide-binding</keyword>
<dbReference type="InterPro" id="IPR008921">
    <property type="entry name" value="DNA_pol3_clamp-load_cplx_C"/>
</dbReference>
<dbReference type="SUPFAM" id="SSF48019">
    <property type="entry name" value="post-AAA+ oligomerization domain-like"/>
    <property type="match status" value="1"/>
</dbReference>
<evidence type="ECO:0000313" key="11">
    <source>
        <dbReference type="Proteomes" id="UP000192343"/>
    </source>
</evidence>
<feature type="domain" description="AAA+ ATPase" evidence="9">
    <location>
        <begin position="47"/>
        <end position="164"/>
    </location>
</feature>
<dbReference type="Gene3D" id="1.10.8.60">
    <property type="match status" value="1"/>
</dbReference>
<dbReference type="Gene3D" id="3.40.50.150">
    <property type="entry name" value="Vaccinia Virus protein VP39"/>
    <property type="match status" value="1"/>
</dbReference>
<dbReference type="SUPFAM" id="SSF53335">
    <property type="entry name" value="S-adenosyl-L-methionine-dependent methyltransferases"/>
    <property type="match status" value="1"/>
</dbReference>
<dbReference type="Gene3D" id="1.10.3710.10">
    <property type="entry name" value="DNA polymerase III clamp loader subunits, C-terminal domain"/>
    <property type="match status" value="1"/>
</dbReference>
<dbReference type="FunFam" id="1.20.272.10:FF:000001">
    <property type="entry name" value="Putative AAA family ATPase"/>
    <property type="match status" value="1"/>
</dbReference>
<dbReference type="GO" id="GO:0005524">
    <property type="term" value="F:ATP binding"/>
    <property type="evidence" value="ECO:0007669"/>
    <property type="project" value="UniProtKB-KW"/>
</dbReference>
<dbReference type="EMBL" id="MWQY01000005">
    <property type="protein sequence ID" value="ORC36566.1"/>
    <property type="molecule type" value="Genomic_DNA"/>
</dbReference>
<dbReference type="PANTHER" id="PTHR13779:SF7">
    <property type="entry name" value="ATPASE WRNIP1"/>
    <property type="match status" value="1"/>
</dbReference>
<organism evidence="10 11">
    <name type="scientific">Marispirochaeta aestuarii</name>
    <dbReference type="NCBI Taxonomy" id="1963862"/>
    <lineage>
        <taxon>Bacteria</taxon>
        <taxon>Pseudomonadati</taxon>
        <taxon>Spirochaetota</taxon>
        <taxon>Spirochaetia</taxon>
        <taxon>Spirochaetales</taxon>
        <taxon>Spirochaetaceae</taxon>
        <taxon>Marispirochaeta</taxon>
    </lineage>
</organism>
<dbReference type="SUPFAM" id="SSF52540">
    <property type="entry name" value="P-loop containing nucleoside triphosphate hydrolases"/>
    <property type="match status" value="1"/>
</dbReference>
<keyword evidence="7" id="KW-0175">Coiled coil</keyword>
<evidence type="ECO:0000256" key="4">
    <source>
        <dbReference type="ARBA" id="ARBA00022705"/>
    </source>
</evidence>
<dbReference type="Pfam" id="PF16193">
    <property type="entry name" value="AAA_assoc_2"/>
    <property type="match status" value="1"/>
</dbReference>
<dbReference type="CDD" id="cd00009">
    <property type="entry name" value="AAA"/>
    <property type="match status" value="1"/>
</dbReference>
<evidence type="ECO:0000256" key="8">
    <source>
        <dbReference type="SAM" id="MobiDB-lite"/>
    </source>
</evidence>
<evidence type="ECO:0000256" key="1">
    <source>
        <dbReference type="ARBA" id="ARBA00002393"/>
    </source>
</evidence>
<comment type="function">
    <text evidence="1">DNA-dependent ATPase that plays important roles in cellular responses to stalled DNA replication processes.</text>
</comment>
<dbReference type="NCBIfam" id="NF009881">
    <property type="entry name" value="PRK13341.1-2"/>
    <property type="match status" value="1"/>
</dbReference>
<dbReference type="AlphaFoldDB" id="A0A1Y1S066"/>
<keyword evidence="6" id="KW-0067">ATP-binding</keyword>
<dbReference type="GO" id="GO:0006261">
    <property type="term" value="P:DNA-templated DNA replication"/>
    <property type="evidence" value="ECO:0007669"/>
    <property type="project" value="TreeGrafter"/>
</dbReference>
<dbReference type="GO" id="GO:0016887">
    <property type="term" value="F:ATP hydrolysis activity"/>
    <property type="evidence" value="ECO:0007669"/>
    <property type="project" value="InterPro"/>
</dbReference>
<feature type="coiled-coil region" evidence="7">
    <location>
        <begin position="79"/>
        <end position="106"/>
    </location>
</feature>
<proteinExistence type="inferred from homology"/>
<dbReference type="PANTHER" id="PTHR13779">
    <property type="entry name" value="WERNER HELICASE-INTERACTING PROTEIN 1 FAMILY MEMBER"/>
    <property type="match status" value="1"/>
</dbReference>
<dbReference type="Pfam" id="PF13489">
    <property type="entry name" value="Methyltransf_23"/>
    <property type="match status" value="1"/>
</dbReference>
<dbReference type="OrthoDB" id="9778364at2"/>
<dbReference type="CDD" id="cd18139">
    <property type="entry name" value="HLD_clamp_RarA"/>
    <property type="match status" value="1"/>
</dbReference>
<dbReference type="GO" id="GO:0003677">
    <property type="term" value="F:DNA binding"/>
    <property type="evidence" value="ECO:0007669"/>
    <property type="project" value="InterPro"/>
</dbReference>
<keyword evidence="11" id="KW-1185">Reference proteome</keyword>
<dbReference type="Proteomes" id="UP000192343">
    <property type="component" value="Unassembled WGS sequence"/>
</dbReference>
<gene>
    <name evidence="10" type="ORF">B4O97_05730</name>
</gene>
<evidence type="ECO:0000313" key="10">
    <source>
        <dbReference type="EMBL" id="ORC36566.1"/>
    </source>
</evidence>
<dbReference type="InterPro" id="IPR003959">
    <property type="entry name" value="ATPase_AAA_core"/>
</dbReference>
<reference evidence="10 11" key="1">
    <citation type="submission" date="2017-03" db="EMBL/GenBank/DDBJ databases">
        <title>Draft Genome sequence of Marispirochaeta sp. strain JC444.</title>
        <authorList>
            <person name="Shivani Y."/>
            <person name="Subhash Y."/>
            <person name="Sasikala C."/>
            <person name="Ramana C."/>
        </authorList>
    </citation>
    <scope>NUCLEOTIDE SEQUENCE [LARGE SCALE GENOMIC DNA]</scope>
    <source>
        <strain evidence="10 11">JC444</strain>
    </source>
</reference>
<dbReference type="RefSeq" id="WP_083049094.1">
    <property type="nucleotide sequence ID" value="NZ_MWQY01000005.1"/>
</dbReference>
<dbReference type="InterPro" id="IPR029063">
    <property type="entry name" value="SAM-dependent_MTases_sf"/>
</dbReference>
<dbReference type="InterPro" id="IPR032423">
    <property type="entry name" value="AAA_assoc_2"/>
</dbReference>
<evidence type="ECO:0000259" key="9">
    <source>
        <dbReference type="SMART" id="SM00382"/>
    </source>
</evidence>
<dbReference type="Pfam" id="PF00004">
    <property type="entry name" value="AAA"/>
    <property type="match status" value="1"/>
</dbReference>
<dbReference type="STRING" id="1963862.B4O97_05730"/>
<keyword evidence="4" id="KW-0235">DNA replication</keyword>
<comment type="caution">
    <text evidence="10">The sequence shown here is derived from an EMBL/GenBank/DDBJ whole genome shotgun (WGS) entry which is preliminary data.</text>
</comment>
<evidence type="ECO:0000256" key="3">
    <source>
        <dbReference type="ARBA" id="ARBA00020776"/>
    </source>
</evidence>